<dbReference type="InterPro" id="IPR010310">
    <property type="entry name" value="T7SS_ESAT-6-like"/>
</dbReference>
<dbReference type="NCBIfam" id="TIGR03930">
    <property type="entry name" value="WXG100_ESAT6"/>
    <property type="match status" value="1"/>
</dbReference>
<comment type="similarity">
    <text evidence="1">Belongs to the WXG100 family.</text>
</comment>
<dbReference type="Gene3D" id="1.10.287.1060">
    <property type="entry name" value="ESAT-6-like"/>
    <property type="match status" value="1"/>
</dbReference>
<evidence type="ECO:0000313" key="2">
    <source>
        <dbReference type="EMBL" id="MVU81040.1"/>
    </source>
</evidence>
<proteinExistence type="inferred from homology"/>
<dbReference type="RefSeq" id="WP_157390562.1">
    <property type="nucleotide sequence ID" value="NZ_WRPP01000005.1"/>
</dbReference>
<dbReference type="Proteomes" id="UP000466794">
    <property type="component" value="Unassembled WGS sequence"/>
</dbReference>
<dbReference type="Pfam" id="PF06013">
    <property type="entry name" value="WXG100"/>
    <property type="match status" value="1"/>
</dbReference>
<name>A0A7K1V328_9NOCA</name>
<keyword evidence="3" id="KW-1185">Reference proteome</keyword>
<accession>A0A7K1V328</accession>
<dbReference type="AlphaFoldDB" id="A0A7K1V328"/>
<evidence type="ECO:0000313" key="3">
    <source>
        <dbReference type="Proteomes" id="UP000466794"/>
    </source>
</evidence>
<organism evidence="2 3">
    <name type="scientific">Nocardia terrae</name>
    <dbReference type="NCBI Taxonomy" id="2675851"/>
    <lineage>
        <taxon>Bacteria</taxon>
        <taxon>Bacillati</taxon>
        <taxon>Actinomycetota</taxon>
        <taxon>Actinomycetes</taxon>
        <taxon>Mycobacteriales</taxon>
        <taxon>Nocardiaceae</taxon>
        <taxon>Nocardia</taxon>
    </lineage>
</organism>
<evidence type="ECO:0000256" key="1">
    <source>
        <dbReference type="RuleBase" id="RU362001"/>
    </source>
</evidence>
<dbReference type="SUPFAM" id="SSF140453">
    <property type="entry name" value="EsxAB dimer-like"/>
    <property type="match status" value="1"/>
</dbReference>
<protein>
    <recommendedName>
        <fullName evidence="1">ESAT-6-like protein</fullName>
    </recommendedName>
</protein>
<gene>
    <name evidence="2" type="ORF">GPX89_27805</name>
</gene>
<reference evidence="2 3" key="1">
    <citation type="submission" date="2019-12" db="EMBL/GenBank/DDBJ databases">
        <title>Nocardia sp. nov. ET3-3 isolated from soil.</title>
        <authorList>
            <person name="Kanchanasin P."/>
            <person name="Tanasupawat S."/>
            <person name="Yuki M."/>
            <person name="Kudo T."/>
        </authorList>
    </citation>
    <scope>NUCLEOTIDE SEQUENCE [LARGE SCALE GENOMIC DNA]</scope>
    <source>
        <strain evidence="2 3">ET3-3</strain>
    </source>
</reference>
<sequence length="99" mass="11393">MADGDDRYRVDLDLLDEAITAMTQFGTDAETMLSEIDTHINDLHMSWDSEAAKAQQLAHQKWLDGAQEIRDNLDDLRRIAQRAHTNYSSTVETNTRMWP</sequence>
<dbReference type="EMBL" id="WRPP01000005">
    <property type="protein sequence ID" value="MVU81040.1"/>
    <property type="molecule type" value="Genomic_DNA"/>
</dbReference>
<dbReference type="InterPro" id="IPR036689">
    <property type="entry name" value="ESAT-6-like_sf"/>
</dbReference>
<comment type="caution">
    <text evidence="2">The sequence shown here is derived from an EMBL/GenBank/DDBJ whole genome shotgun (WGS) entry which is preliminary data.</text>
</comment>